<sequence>MFGILCLISSFIYVESALVDYKTGIIIVKNASEIPEHLHETVAIDALNTTILIPSEFSTPLYIGREPTLSQSALESFDFTFGNEEKRLHCKRWGFSLLYHNSRANELKSIGFMYETNDDDDYFRWGDGQTLNSPLTDIRASIHSGMIYIEGLVKNTTVIQTQPFPSIDCASPKLHLAEGYVLCQLYFKQLGECALTLKLSQELNVVLPMPIVDEGAAHFEKEFTRYPQIGKVKPTMTPEGDADDEVTDAEVEVEEDLTTTSKPKKRDIPLSNEWLVLLLFVESISGIFVGGIVSLIFYQICCNGCQKVKTRRSEVQEPADASKSQQPTPSESLPQKVTSPRTQLVTALNFNPEPNKSTVTCLPIIEQNVSQVKPLTAKSKIVPGNDGAISPIKTAVYNTSGRRNSVKPISSKKSRKSLFQRTKERFRPKTKSIERTRNLPKPSARTTVDSNTNAATLNIPIGAELRREFKKKQKERKQLIEELEKKKLEQQTTTQTTFVNDEGFKVLGVDAEGCEQTQRSDDESYKAQVQDDIQARKDTEMYDRQYTPDGRQRNTIELAEYDAARAAEKGGK</sequence>
<evidence type="ECO:0000313" key="5">
    <source>
        <dbReference type="Proteomes" id="UP000492821"/>
    </source>
</evidence>
<feature type="region of interest" description="Disordered" evidence="2">
    <location>
        <begin position="536"/>
        <end position="557"/>
    </location>
</feature>
<evidence type="ECO:0000313" key="6">
    <source>
        <dbReference type="WBParaSite" id="Pan_g7777.t1"/>
    </source>
</evidence>
<dbReference type="AlphaFoldDB" id="A0A7E4W7B9"/>
<feature type="region of interest" description="Disordered" evidence="2">
    <location>
        <begin position="231"/>
        <end position="264"/>
    </location>
</feature>
<evidence type="ECO:0000256" key="2">
    <source>
        <dbReference type="SAM" id="MobiDB-lite"/>
    </source>
</evidence>
<name>A0A7E4W7B9_PANRE</name>
<feature type="chain" id="PRO_5028963404" evidence="4">
    <location>
        <begin position="17"/>
        <end position="572"/>
    </location>
</feature>
<accession>A0A7E4W7B9</accession>
<proteinExistence type="predicted"/>
<keyword evidence="3" id="KW-0812">Transmembrane</keyword>
<protein>
    <submittedName>
        <fullName evidence="6">Uncharacterized protein</fullName>
    </submittedName>
</protein>
<evidence type="ECO:0000256" key="3">
    <source>
        <dbReference type="SAM" id="Phobius"/>
    </source>
</evidence>
<keyword evidence="5" id="KW-1185">Reference proteome</keyword>
<evidence type="ECO:0000256" key="1">
    <source>
        <dbReference type="SAM" id="Coils"/>
    </source>
</evidence>
<keyword evidence="1" id="KW-0175">Coiled coil</keyword>
<dbReference type="WBParaSite" id="Pan_g7777.t1">
    <property type="protein sequence ID" value="Pan_g7777.t1"/>
    <property type="gene ID" value="Pan_g7777"/>
</dbReference>
<keyword evidence="3" id="KW-0472">Membrane</keyword>
<feature type="coiled-coil region" evidence="1">
    <location>
        <begin position="462"/>
        <end position="491"/>
    </location>
</feature>
<reference evidence="6" key="2">
    <citation type="submission" date="2020-10" db="UniProtKB">
        <authorList>
            <consortium name="WormBaseParasite"/>
        </authorList>
    </citation>
    <scope>IDENTIFICATION</scope>
</reference>
<feature type="compositionally biased region" description="Acidic residues" evidence="2">
    <location>
        <begin position="240"/>
        <end position="257"/>
    </location>
</feature>
<feature type="transmembrane region" description="Helical" evidence="3">
    <location>
        <begin position="274"/>
        <end position="301"/>
    </location>
</feature>
<feature type="compositionally biased region" description="Polar residues" evidence="2">
    <location>
        <begin position="322"/>
        <end position="339"/>
    </location>
</feature>
<dbReference type="Proteomes" id="UP000492821">
    <property type="component" value="Unassembled WGS sequence"/>
</dbReference>
<feature type="signal peptide" evidence="4">
    <location>
        <begin position="1"/>
        <end position="16"/>
    </location>
</feature>
<keyword evidence="3" id="KW-1133">Transmembrane helix</keyword>
<reference evidence="5" key="1">
    <citation type="journal article" date="2013" name="Genetics">
        <title>The draft genome and transcriptome of Panagrellus redivivus are shaped by the harsh demands of a free-living lifestyle.</title>
        <authorList>
            <person name="Srinivasan J."/>
            <person name="Dillman A.R."/>
            <person name="Macchietto M.G."/>
            <person name="Heikkinen L."/>
            <person name="Lakso M."/>
            <person name="Fracchia K.M."/>
            <person name="Antoshechkin I."/>
            <person name="Mortazavi A."/>
            <person name="Wong G."/>
            <person name="Sternberg P.W."/>
        </authorList>
    </citation>
    <scope>NUCLEOTIDE SEQUENCE [LARGE SCALE GENOMIC DNA]</scope>
    <source>
        <strain evidence="5">MT8872</strain>
    </source>
</reference>
<keyword evidence="4" id="KW-0732">Signal</keyword>
<evidence type="ECO:0000256" key="4">
    <source>
        <dbReference type="SAM" id="SignalP"/>
    </source>
</evidence>
<organism evidence="5 6">
    <name type="scientific">Panagrellus redivivus</name>
    <name type="common">Microworm</name>
    <dbReference type="NCBI Taxonomy" id="6233"/>
    <lineage>
        <taxon>Eukaryota</taxon>
        <taxon>Metazoa</taxon>
        <taxon>Ecdysozoa</taxon>
        <taxon>Nematoda</taxon>
        <taxon>Chromadorea</taxon>
        <taxon>Rhabditida</taxon>
        <taxon>Tylenchina</taxon>
        <taxon>Panagrolaimomorpha</taxon>
        <taxon>Panagrolaimoidea</taxon>
        <taxon>Panagrolaimidae</taxon>
        <taxon>Panagrellus</taxon>
    </lineage>
</organism>
<feature type="region of interest" description="Disordered" evidence="2">
    <location>
        <begin position="316"/>
        <end position="339"/>
    </location>
</feature>